<organism evidence="1 2">
    <name type="scientific">Deinococcus arboris</name>
    <dbReference type="NCBI Taxonomy" id="2682977"/>
    <lineage>
        <taxon>Bacteria</taxon>
        <taxon>Thermotogati</taxon>
        <taxon>Deinococcota</taxon>
        <taxon>Deinococci</taxon>
        <taxon>Deinococcales</taxon>
        <taxon>Deinococcaceae</taxon>
        <taxon>Deinococcus</taxon>
    </lineage>
</organism>
<dbReference type="RefSeq" id="WP_157457203.1">
    <property type="nucleotide sequence ID" value="NZ_WQLB01000001.1"/>
</dbReference>
<comment type="caution">
    <text evidence="1">The sequence shown here is derived from an EMBL/GenBank/DDBJ whole genome shotgun (WGS) entry which is preliminary data.</text>
</comment>
<keyword evidence="2" id="KW-1185">Reference proteome</keyword>
<sequence length="1142" mass="120720">MTALFRALDRLTPGEVLRALAAHLGKSIPHLHSEKAGETCDFRPGCEEENPSLSYRAGDGGPIFKRFGADSFEGGALAFVVSAGIPKGEAARLLIDWAGLKDEDLLGSESRPRHALKPQAEARVARLRGKLDKLTPLDIEKGRAALRGWVRLTAGQDCPEVREVARRGLGGALASGLLNAYRWTGEEEGGRRRHLPGHIRPGAVAFEVTGPDSAPWAVKVRNPGSKEDLKAAGAQRYVYATKGQGTPAWCGPGQREAGRAFLIVEGELNAAACVVMLQAAAEGAGHLAPREGAQGYAVQGVASAVALPHVAHIPAGARVYLWADPDEEGQAARAKWGELLAAQGAQVHQLGTVPTGQVFPFAVDGDTKTDACDALGTVAPHADPQTHAALLGGRLIDAIEAAQPWAPPAPADRDTPHLIGEEVPNWCESGDVPTSGRTAYGVRGGKLAALTLKKEDGEEWVSVEVLADFAAFITAEVIEDDGSGEARRVFQIEGRRPDGAPLYPPTVTVGTAEFSGMAWPVAKWGGEARLPAGQGKKDKARDAVQVLSNARGYPRRTVYQHTGWIAHPEHGPLYLTAGAVIGAAGGVVGVAVDLGGRLAAYTLPDPAKREDGHPRPLDELRVAVRASLDLMNLAPDTVSVPMLGAAYRAPLGSADFVVWTVGETGRHKTAFVGLVMAHYGPRWGRKFLPEGWNTSANALESNAFRVKDALFVIDDFKPSGSVGDRAKLDGAASRVIQGAADGAGRGTLTADRRTRAALYPRGLIAVSAEELPRGHSNRARLVMVEVSRPLIDSRAKSAAYFDGEEKAAAGVYALALAGFVQGVAGRLSTVQVGSAGHRARVRALAPYFQGAHGRTGDAAAELAYSWEVFLSFAVRVGAATEGEAEDVWQRVVNALQDTAQGQAQHLRDADPVARALAVLGSLLAQGRVYLEDLRGGSAPDAEAAPLCGWQRRTFQGRDGEEETFSTKPGAIMVGYYVHEGGQDWACFLPDALHEALQRAVQGQAGAALPDAAKLWGNMRDRLHPAGLMRCEAEAGGRVRATAKRKTPDGQRKHLVMLRLPLEGAYESVGTLGTLGTYGEERASDTALICVPNLNYFSDDLGTLGTLEKDAPSFSSPSPLRPLTLAELEALPEGADLPGVVTL</sequence>
<reference evidence="1 2" key="1">
    <citation type="submission" date="2019-12" db="EMBL/GenBank/DDBJ databases">
        <title>Deinococcus sp. HMF7620 Genome sequencing and assembly.</title>
        <authorList>
            <person name="Kang H."/>
            <person name="Kim H."/>
            <person name="Joh K."/>
        </authorList>
    </citation>
    <scope>NUCLEOTIDE SEQUENCE [LARGE SCALE GENOMIC DNA]</scope>
    <source>
        <strain evidence="1 2">HMF7620</strain>
    </source>
</reference>
<dbReference type="AlphaFoldDB" id="A0A7C9HPH6"/>
<dbReference type="EMBL" id="WQLB01000001">
    <property type="protein sequence ID" value="MVN85173.1"/>
    <property type="molecule type" value="Genomic_DNA"/>
</dbReference>
<name>A0A7C9HPH6_9DEIO</name>
<evidence type="ECO:0000313" key="2">
    <source>
        <dbReference type="Proteomes" id="UP000483286"/>
    </source>
</evidence>
<proteinExistence type="predicted"/>
<dbReference type="Proteomes" id="UP000483286">
    <property type="component" value="Unassembled WGS sequence"/>
</dbReference>
<protein>
    <recommendedName>
        <fullName evidence="3">DUF927 domain-containing protein</fullName>
    </recommendedName>
</protein>
<accession>A0A7C9HPH6</accession>
<evidence type="ECO:0008006" key="3">
    <source>
        <dbReference type="Google" id="ProtNLM"/>
    </source>
</evidence>
<gene>
    <name evidence="1" type="ORF">GO986_00100</name>
</gene>
<evidence type="ECO:0000313" key="1">
    <source>
        <dbReference type="EMBL" id="MVN85173.1"/>
    </source>
</evidence>